<dbReference type="InterPro" id="IPR015943">
    <property type="entry name" value="WD40/YVTN_repeat-like_dom_sf"/>
</dbReference>
<dbReference type="Proteomes" id="UP001055712">
    <property type="component" value="Unassembled WGS sequence"/>
</dbReference>
<reference evidence="8" key="2">
    <citation type="submission" date="2020-11" db="EMBL/GenBank/DDBJ databases">
        <authorList>
            <person name="Cecchin M."/>
            <person name="Marcolungo L."/>
            <person name="Rossato M."/>
            <person name="Girolomoni L."/>
            <person name="Cosentino E."/>
            <person name="Cuine S."/>
            <person name="Li-Beisson Y."/>
            <person name="Delledonne M."/>
            <person name="Ballottari M."/>
        </authorList>
    </citation>
    <scope>NUCLEOTIDE SEQUENCE</scope>
    <source>
        <strain evidence="8">211/11P</strain>
        <tissue evidence="8">Whole cell</tissue>
    </source>
</reference>
<feature type="repeat" description="WD" evidence="5">
    <location>
        <begin position="54"/>
        <end position="95"/>
    </location>
</feature>
<sequence length="1021" mass="107363">MAASKQNYRVLRKLEVFYTGGAVRLSSDGRLVACACGDEVKVVDVASGAVVKIFPGDSEPITALELSPDGRLLFTASRSLQLRCWALDSGLAVRSFKGHRAPIADMTVDSSNGLLATASADRTVRVWDVDGGFCTHSFAGHSGVVLRTLFHPKQLMVISGGDDGEVRVWDLVTKSCAAVLKGHFSAVTSLSLSPDGWTLLSGGRDSVVIVWNMRDYSKLATVPVYEPVEGVAHLPPDAPFPGMPGKLTATGKAAKAAPVYFATGGEKGLVKLWRSDTGKCFYEQPAVAAQASGAAGGVEDLMLLPGAAGLLTATQDCRLLFHHLEGDTLAVSRQLIGNNDEITDMRFISLSAASLSAEADEQTLAGPAQPTHLAVASNSDQIRVFDAATMNCTATLCGHSEAVLALDVLQLPNGVVLLASAGKDAAVRLWSLPAARCIGVGAGHVSAVSCVAFARRGGDFVASGGTDKLLKVWATNDLTYDATTPAKLRVTAAVAAHDKDINAVAVAPNDSVICTGSQDRTAKIWKLPNLVLSLTLKGHKRGIWAVAFSPVDQAVATASADKTIRLWSLSDGACLRTFEGHLSSVLRLDFLSAGTQMLSAGADGLIKLWSVRLSECTNTFDAHDDKVWALALSGPSGNLFASGGGDGAIALWEDCTTVDADEAAAAAEQAVLKEQDLANALKDEDYGKAAALAFEMRHPRRLLAVVRQVLDQGPQEGARTLQRLAAGMSADDVQQCLEYCREWNANAKHCHAAQAMLQAVLRSRSPQELMAVPGASSILEGLLPYTQRHFARADRLLSTERAATARRHRRPLVVAAAGPALAELVASKEAHLAGLFTPGKPQPRAAQVAQMRKEIAELRSQLQEGLGGFTTLPARPAAKSPSPTAAPSLMAAAGTSGRVLNALKLVEANMAVSRTGRVGELSFEDQQTLLQLTDENLALKAKLDLILARQAQLQALADQHGGYEHSASTQPSFTSYTGNGSSASSTSGGGDSASEWLRDDGWDSSMPSGDQAAHGTPAATW</sequence>
<evidence type="ECO:0000259" key="7">
    <source>
        <dbReference type="Pfam" id="PF08625"/>
    </source>
</evidence>
<dbReference type="SUPFAM" id="SSF50978">
    <property type="entry name" value="WD40 repeat-like"/>
    <property type="match status" value="2"/>
</dbReference>
<evidence type="ECO:0000256" key="2">
    <source>
        <dbReference type="ARBA" id="ARBA00022574"/>
    </source>
</evidence>
<dbReference type="PRINTS" id="PR00320">
    <property type="entry name" value="GPROTEINBRPT"/>
</dbReference>
<comment type="subcellular location">
    <subcellularLocation>
        <location evidence="1">Nucleus</location>
        <location evidence="1">Nucleolus</location>
    </subcellularLocation>
</comment>
<dbReference type="CDD" id="cd00200">
    <property type="entry name" value="WD40"/>
    <property type="match status" value="2"/>
</dbReference>
<keyword evidence="2 5" id="KW-0853">WD repeat</keyword>
<feature type="repeat" description="WD" evidence="5">
    <location>
        <begin position="494"/>
        <end position="527"/>
    </location>
</feature>
<evidence type="ECO:0000256" key="6">
    <source>
        <dbReference type="SAM" id="MobiDB-lite"/>
    </source>
</evidence>
<dbReference type="PROSITE" id="PS00678">
    <property type="entry name" value="WD_REPEATS_1"/>
    <property type="match status" value="3"/>
</dbReference>
<protein>
    <recommendedName>
        <fullName evidence="7">U3 small nucleolar RNA-associated protein 13 C-terminal domain-containing protein</fullName>
    </recommendedName>
</protein>
<evidence type="ECO:0000256" key="5">
    <source>
        <dbReference type="PROSITE-ProRule" id="PRU00221"/>
    </source>
</evidence>
<keyword evidence="4" id="KW-0539">Nucleus</keyword>
<dbReference type="GO" id="GO:0030686">
    <property type="term" value="C:90S preribosome"/>
    <property type="evidence" value="ECO:0007669"/>
    <property type="project" value="TreeGrafter"/>
</dbReference>
<evidence type="ECO:0000256" key="1">
    <source>
        <dbReference type="ARBA" id="ARBA00004604"/>
    </source>
</evidence>
<evidence type="ECO:0000313" key="8">
    <source>
        <dbReference type="EMBL" id="KAI3432643.1"/>
    </source>
</evidence>
<dbReference type="InterPro" id="IPR013934">
    <property type="entry name" value="Utp13_C"/>
</dbReference>
<accession>A0A9D4TRD8</accession>
<feature type="repeat" description="WD" evidence="5">
    <location>
        <begin position="578"/>
        <end position="619"/>
    </location>
</feature>
<dbReference type="AlphaFoldDB" id="A0A9D4TRD8"/>
<proteinExistence type="predicted"/>
<feature type="repeat" description="WD" evidence="5">
    <location>
        <begin position="396"/>
        <end position="440"/>
    </location>
</feature>
<name>A0A9D4TRD8_CHLVU</name>
<dbReference type="InterPro" id="IPR019775">
    <property type="entry name" value="WD40_repeat_CS"/>
</dbReference>
<dbReference type="GO" id="GO:0000480">
    <property type="term" value="P:endonucleolytic cleavage in 5'-ETS of tricistronic rRNA transcript (SSU-rRNA, 5.8S rRNA, LSU-rRNA)"/>
    <property type="evidence" value="ECO:0007669"/>
    <property type="project" value="TreeGrafter"/>
</dbReference>
<dbReference type="GO" id="GO:0000472">
    <property type="term" value="P:endonucleolytic cleavage to generate mature 5'-end of SSU-rRNA from (SSU-rRNA, 5.8S rRNA, LSU-rRNA)"/>
    <property type="evidence" value="ECO:0007669"/>
    <property type="project" value="TreeGrafter"/>
</dbReference>
<dbReference type="InterPro" id="IPR020472">
    <property type="entry name" value="WD40_PAC1"/>
</dbReference>
<dbReference type="PROSITE" id="PS50082">
    <property type="entry name" value="WD_REPEATS_2"/>
    <property type="match status" value="10"/>
</dbReference>
<dbReference type="Pfam" id="PF00400">
    <property type="entry name" value="WD40"/>
    <property type="match status" value="10"/>
</dbReference>
<dbReference type="InterPro" id="IPR036322">
    <property type="entry name" value="WD40_repeat_dom_sf"/>
</dbReference>
<dbReference type="OrthoDB" id="5414888at2759"/>
<reference evidence="8" key="1">
    <citation type="journal article" date="2019" name="Plant J.">
        <title>Chlorella vulgaris genome assembly and annotation reveals the molecular basis for metabolic acclimation to high light conditions.</title>
        <authorList>
            <person name="Cecchin M."/>
            <person name="Marcolungo L."/>
            <person name="Rossato M."/>
            <person name="Girolomoni L."/>
            <person name="Cosentino E."/>
            <person name="Cuine S."/>
            <person name="Li-Beisson Y."/>
            <person name="Delledonne M."/>
            <person name="Ballottari M."/>
        </authorList>
    </citation>
    <scope>NUCLEOTIDE SEQUENCE</scope>
    <source>
        <strain evidence="8">211/11P</strain>
    </source>
</reference>
<dbReference type="GO" id="GO:0032040">
    <property type="term" value="C:small-subunit processome"/>
    <property type="evidence" value="ECO:0007669"/>
    <property type="project" value="InterPro"/>
</dbReference>
<keyword evidence="3" id="KW-0677">Repeat</keyword>
<evidence type="ECO:0000256" key="3">
    <source>
        <dbReference type="ARBA" id="ARBA00022737"/>
    </source>
</evidence>
<feature type="domain" description="U3 small nucleolar RNA-associated protein 13 C-terminal" evidence="7">
    <location>
        <begin position="674"/>
        <end position="798"/>
    </location>
</feature>
<gene>
    <name evidence="8" type="ORF">D9Q98_004189</name>
</gene>
<organism evidence="8 9">
    <name type="scientific">Chlorella vulgaris</name>
    <name type="common">Green alga</name>
    <dbReference type="NCBI Taxonomy" id="3077"/>
    <lineage>
        <taxon>Eukaryota</taxon>
        <taxon>Viridiplantae</taxon>
        <taxon>Chlorophyta</taxon>
        <taxon>core chlorophytes</taxon>
        <taxon>Trebouxiophyceae</taxon>
        <taxon>Chlorellales</taxon>
        <taxon>Chlorellaceae</taxon>
        <taxon>Chlorella clade</taxon>
        <taxon>Chlorella</taxon>
    </lineage>
</organism>
<feature type="compositionally biased region" description="Low complexity" evidence="6">
    <location>
        <begin position="974"/>
        <end position="986"/>
    </location>
</feature>
<feature type="repeat" description="WD" evidence="5">
    <location>
        <begin position="96"/>
        <end position="137"/>
    </location>
</feature>
<comment type="caution">
    <text evidence="8">The sequence shown here is derived from an EMBL/GenBank/DDBJ whole genome shotgun (WGS) entry which is preliminary data.</text>
</comment>
<evidence type="ECO:0000313" key="9">
    <source>
        <dbReference type="Proteomes" id="UP001055712"/>
    </source>
</evidence>
<feature type="region of interest" description="Disordered" evidence="6">
    <location>
        <begin position="962"/>
        <end position="1021"/>
    </location>
</feature>
<feature type="repeat" description="WD" evidence="5">
    <location>
        <begin position="536"/>
        <end position="577"/>
    </location>
</feature>
<feature type="repeat" description="WD" evidence="5">
    <location>
        <begin position="138"/>
        <end position="179"/>
    </location>
</feature>
<dbReference type="InterPro" id="IPR001680">
    <property type="entry name" value="WD40_rpt"/>
</dbReference>
<dbReference type="Pfam" id="PF08625">
    <property type="entry name" value="Utp13"/>
    <property type="match status" value="1"/>
</dbReference>
<dbReference type="PANTHER" id="PTHR19854:SF15">
    <property type="entry name" value="TRANSDUCIN BETA-LIKE PROTEIN 3"/>
    <property type="match status" value="1"/>
</dbReference>
<dbReference type="Gene3D" id="2.130.10.10">
    <property type="entry name" value="YVTN repeat-like/Quinoprotein amine dehydrogenase"/>
    <property type="match status" value="4"/>
</dbReference>
<keyword evidence="9" id="KW-1185">Reference proteome</keyword>
<feature type="repeat" description="WD" evidence="5">
    <location>
        <begin position="620"/>
        <end position="653"/>
    </location>
</feature>
<dbReference type="PANTHER" id="PTHR19854">
    <property type="entry name" value="TRANSDUCIN BETA-LIKE 3"/>
    <property type="match status" value="1"/>
</dbReference>
<dbReference type="EMBL" id="SIDB01000005">
    <property type="protein sequence ID" value="KAI3432643.1"/>
    <property type="molecule type" value="Genomic_DNA"/>
</dbReference>
<evidence type="ECO:0000256" key="4">
    <source>
        <dbReference type="ARBA" id="ARBA00023242"/>
    </source>
</evidence>
<feature type="repeat" description="WD" evidence="5">
    <location>
        <begin position="180"/>
        <end position="221"/>
    </location>
</feature>
<dbReference type="GO" id="GO:0034511">
    <property type="term" value="F:U3 snoRNA binding"/>
    <property type="evidence" value="ECO:0007669"/>
    <property type="project" value="TreeGrafter"/>
</dbReference>
<feature type="repeat" description="WD" evidence="5">
    <location>
        <begin position="441"/>
        <end position="473"/>
    </location>
</feature>
<dbReference type="SMART" id="SM00320">
    <property type="entry name" value="WD40"/>
    <property type="match status" value="13"/>
</dbReference>
<dbReference type="PROSITE" id="PS50294">
    <property type="entry name" value="WD_REPEATS_REGION"/>
    <property type="match status" value="8"/>
</dbReference>